<evidence type="ECO:0000313" key="4">
    <source>
        <dbReference type="Proteomes" id="UP000004319"/>
    </source>
</evidence>
<name>F7VIY9_9PROT</name>
<feature type="region of interest" description="Disordered" evidence="2">
    <location>
        <begin position="135"/>
        <end position="161"/>
    </location>
</feature>
<gene>
    <name evidence="3" type="ORF">ATPR_3338</name>
</gene>
<comment type="caution">
    <text evidence="3">The sequence shown here is derived from an EMBL/GenBank/DDBJ whole genome shotgun (WGS) entry which is preliminary data.</text>
</comment>
<proteinExistence type="predicted"/>
<keyword evidence="1" id="KW-0175">Coiled coil</keyword>
<sequence>MNAKTEQLTYRQIADRLGLSVDAARARVRRGGWLKITDNSGTVRVSVPADALTTPNMQGEQPPEQSEPTAPNSPPTDGVNDELANTLRLAVTTLQRELDRRAEEAAQDKEELSRLRDDNADLRARLAVAEALLTEREHPTDGVNVQGEQKPDVQVNDQGERAPRTWWQRLFSV</sequence>
<accession>F7VIY9</accession>
<feature type="compositionally biased region" description="Polar residues" evidence="2">
    <location>
        <begin position="53"/>
        <end position="70"/>
    </location>
</feature>
<dbReference type="AlphaFoldDB" id="F7VIY9"/>
<dbReference type="EMBL" id="BABS01000221">
    <property type="protein sequence ID" value="GAA10334.1"/>
    <property type="molecule type" value="Genomic_DNA"/>
</dbReference>
<dbReference type="RefSeq" id="WP_006560357.1">
    <property type="nucleotide sequence ID" value="NZ_BABS01000221.1"/>
</dbReference>
<protein>
    <submittedName>
        <fullName evidence="3">Uncharacterized protein</fullName>
    </submittedName>
</protein>
<feature type="region of interest" description="Disordered" evidence="2">
    <location>
        <begin position="53"/>
        <end position="83"/>
    </location>
</feature>
<evidence type="ECO:0000256" key="2">
    <source>
        <dbReference type="SAM" id="MobiDB-lite"/>
    </source>
</evidence>
<evidence type="ECO:0000313" key="3">
    <source>
        <dbReference type="EMBL" id="GAA10334.1"/>
    </source>
</evidence>
<feature type="coiled-coil region" evidence="1">
    <location>
        <begin position="91"/>
        <end position="132"/>
    </location>
</feature>
<evidence type="ECO:0000256" key="1">
    <source>
        <dbReference type="SAM" id="Coils"/>
    </source>
</evidence>
<dbReference type="Proteomes" id="UP000004319">
    <property type="component" value="Unassembled WGS sequence"/>
</dbReference>
<reference evidence="3 4" key="1">
    <citation type="journal article" date="2011" name="Biochem. Biophys. Res. Commun.">
        <title>Increased number of Arginine-based salt bridges contributes to the thermotolerance of thermotolerant acetic acid bacteria, Acetobacter tropicalis SKU1100.</title>
        <authorList>
            <person name="Matsutani M."/>
            <person name="Hirakawa H."/>
            <person name="Nishikura M."/>
            <person name="Soemphol W."/>
            <person name="Ali I.A.I."/>
            <person name="Yakushi T."/>
            <person name="Matsushita K."/>
        </authorList>
    </citation>
    <scope>NUCLEOTIDE SEQUENCE [LARGE SCALE GENOMIC DNA]</scope>
    <source>
        <strain evidence="3 4">NBRC 101654</strain>
    </source>
</reference>
<organism evidence="3 4">
    <name type="scientific">Acetobacter tropicalis NBRC 101654</name>
    <dbReference type="NCBI Taxonomy" id="749388"/>
    <lineage>
        <taxon>Bacteria</taxon>
        <taxon>Pseudomonadati</taxon>
        <taxon>Pseudomonadota</taxon>
        <taxon>Alphaproteobacteria</taxon>
        <taxon>Acetobacterales</taxon>
        <taxon>Acetobacteraceae</taxon>
        <taxon>Acetobacter</taxon>
    </lineage>
</organism>